<feature type="compositionally biased region" description="Acidic residues" evidence="2">
    <location>
        <begin position="470"/>
        <end position="489"/>
    </location>
</feature>
<dbReference type="Proteomes" id="UP000070054">
    <property type="component" value="Unassembled WGS sequence"/>
</dbReference>
<dbReference type="GO" id="GO:0032797">
    <property type="term" value="C:SMN complex"/>
    <property type="evidence" value="ECO:0007669"/>
    <property type="project" value="TreeGrafter"/>
</dbReference>
<dbReference type="OrthoDB" id="428895at2759"/>
<evidence type="ECO:0000313" key="3">
    <source>
        <dbReference type="EMBL" id="KXH62014.1"/>
    </source>
</evidence>
<reference evidence="3 4" key="1">
    <citation type="submission" date="2014-02" db="EMBL/GenBank/DDBJ databases">
        <title>The genome sequence of Colletotrichum nymphaeae SA-01.</title>
        <authorList>
            <person name="Baroncelli R."/>
            <person name="Thon M.R."/>
        </authorList>
    </citation>
    <scope>NUCLEOTIDE SEQUENCE [LARGE SCALE GENOMIC DNA]</scope>
    <source>
        <strain evidence="3 4">SA-01</strain>
    </source>
</reference>
<feature type="region of interest" description="Disordered" evidence="2">
    <location>
        <begin position="1"/>
        <end position="43"/>
    </location>
</feature>
<feature type="compositionally biased region" description="Low complexity" evidence="2">
    <location>
        <begin position="375"/>
        <end position="384"/>
    </location>
</feature>
<feature type="compositionally biased region" description="Acidic residues" evidence="2">
    <location>
        <begin position="421"/>
        <end position="440"/>
    </location>
</feature>
<dbReference type="PANTHER" id="PTHR12794:SF0">
    <property type="entry name" value="GEM-ASSOCIATED PROTEIN 2"/>
    <property type="match status" value="1"/>
</dbReference>
<evidence type="ECO:0000256" key="2">
    <source>
        <dbReference type="SAM" id="MobiDB-lite"/>
    </source>
</evidence>
<feature type="region of interest" description="Disordered" evidence="2">
    <location>
        <begin position="461"/>
        <end position="489"/>
    </location>
</feature>
<feature type="region of interest" description="Disordered" evidence="2">
    <location>
        <begin position="97"/>
        <end position="128"/>
    </location>
</feature>
<feature type="region of interest" description="Disordered" evidence="2">
    <location>
        <begin position="142"/>
        <end position="185"/>
    </location>
</feature>
<comment type="caution">
    <text evidence="3">The sequence shown here is derived from an EMBL/GenBank/DDBJ whole genome shotgun (WGS) entry which is preliminary data.</text>
</comment>
<feature type="compositionally biased region" description="Acidic residues" evidence="2">
    <location>
        <begin position="105"/>
        <end position="120"/>
    </location>
</feature>
<dbReference type="InterPro" id="IPR035426">
    <property type="entry name" value="Gemin2/Brr1"/>
</dbReference>
<dbReference type="Pfam" id="PF04938">
    <property type="entry name" value="SIP1"/>
    <property type="match status" value="1"/>
</dbReference>
<sequence>MASKRSYEASEGNDGAQQPASKRNKNNKARDHQNAHIDPTWGQKYVFSSATGSTTVPVDPELDFEDDGDAMAYLKSVRTQANGIPHLLVAPKVPIGPQLPKELQYDDGDGDDAYEEEEGDRDIYTTGEGDFRGYYADGAYTARPDNWGKPHTTGHDDEAEEGEWPGNEGIYDNQDEESSDAGADSESAIREAYFAAILTRFKRLRKLLHATPPASAVAALHPGSPHDFRVGAFAPKSATYTTWSNRLRDADPLPAQLASMDKEGVLRVLRVLLGGGAFLRRGSEMRERTSRWLWALLARLPERGEMNHVEVGWVRDLGRRAVLMMQSLADMAALRDALEGEGMDLGVNDAVDESSDDEEALGEMEVDERDGEGSGETSGAETPGQRVGVQLREDVAIPKDSVSNGEVEDGEIDDDQKSEPMDVSEDGEIDEGEVVEEEPAPVETLEEARARLLAQIDTAAAVEDAPSEAPSEEPIVEEAVQDGEDDNEASDQLRARMNMRATLNMILTVAGEFYGQRDLLEFRDPFTGM</sequence>
<accession>A0A135UNP7</accession>
<dbReference type="Gene3D" id="1.20.58.1070">
    <property type="match status" value="1"/>
</dbReference>
<dbReference type="EMBL" id="JEMN01000336">
    <property type="protein sequence ID" value="KXH62014.1"/>
    <property type="molecule type" value="Genomic_DNA"/>
</dbReference>
<organism evidence="3 4">
    <name type="scientific">Colletotrichum nymphaeae SA-01</name>
    <dbReference type="NCBI Taxonomy" id="1460502"/>
    <lineage>
        <taxon>Eukaryota</taxon>
        <taxon>Fungi</taxon>
        <taxon>Dikarya</taxon>
        <taxon>Ascomycota</taxon>
        <taxon>Pezizomycotina</taxon>
        <taxon>Sordariomycetes</taxon>
        <taxon>Hypocreomycetidae</taxon>
        <taxon>Glomerellales</taxon>
        <taxon>Glomerellaceae</taxon>
        <taxon>Colletotrichum</taxon>
        <taxon>Colletotrichum acutatum species complex</taxon>
    </lineage>
</organism>
<dbReference type="AlphaFoldDB" id="A0A135UNP7"/>
<keyword evidence="4" id="KW-1185">Reference proteome</keyword>
<dbReference type="GO" id="GO:0005634">
    <property type="term" value="C:nucleus"/>
    <property type="evidence" value="ECO:0007669"/>
    <property type="project" value="TreeGrafter"/>
</dbReference>
<feature type="compositionally biased region" description="Acidic residues" evidence="2">
    <location>
        <begin position="350"/>
        <end position="370"/>
    </location>
</feature>
<evidence type="ECO:0000313" key="4">
    <source>
        <dbReference type="Proteomes" id="UP000070054"/>
    </source>
</evidence>
<feature type="region of interest" description="Disordered" evidence="2">
    <location>
        <begin position="346"/>
        <end position="442"/>
    </location>
</feature>
<protein>
    <submittedName>
        <fullName evidence="3">V-SNARE</fullName>
    </submittedName>
</protein>
<dbReference type="GO" id="GO:0000387">
    <property type="term" value="P:spliceosomal snRNP assembly"/>
    <property type="evidence" value="ECO:0007669"/>
    <property type="project" value="InterPro"/>
</dbReference>
<dbReference type="PANTHER" id="PTHR12794">
    <property type="entry name" value="GEMIN2"/>
    <property type="match status" value="1"/>
</dbReference>
<proteinExistence type="inferred from homology"/>
<name>A0A135UNP7_9PEZI</name>
<gene>
    <name evidence="3" type="ORF">CNYM01_02307</name>
</gene>
<evidence type="ECO:0000256" key="1">
    <source>
        <dbReference type="ARBA" id="ARBA00025758"/>
    </source>
</evidence>
<comment type="similarity">
    <text evidence="1">Belongs to the gemin-2 family.</text>
</comment>